<sequence length="125" mass="12892">MYVQPILCKGIVHVFDGHLQVVGATDAVPYGVGEVGQPTVRAVLGSSKHSQNFIFDLDFTSTVFGTNVVVVSASVPVVTAVVDGSRGEAADGCEVEAEQTLALCELDTNETPGLGLNTSTPSTSP</sequence>
<reference evidence="1 2" key="1">
    <citation type="submission" date="2019-03" db="EMBL/GenBank/DDBJ databases">
        <title>First draft genome of Liparis tanakae, snailfish: a comprehensive survey of snailfish specific genes.</title>
        <authorList>
            <person name="Kim W."/>
            <person name="Song I."/>
            <person name="Jeong J.-H."/>
            <person name="Kim D."/>
            <person name="Kim S."/>
            <person name="Ryu S."/>
            <person name="Song J.Y."/>
            <person name="Lee S.K."/>
        </authorList>
    </citation>
    <scope>NUCLEOTIDE SEQUENCE [LARGE SCALE GENOMIC DNA]</scope>
    <source>
        <tissue evidence="1">Muscle</tissue>
    </source>
</reference>
<dbReference type="Proteomes" id="UP000314294">
    <property type="component" value="Unassembled WGS sequence"/>
</dbReference>
<proteinExistence type="predicted"/>
<protein>
    <submittedName>
        <fullName evidence="1">Uncharacterized protein</fullName>
    </submittedName>
</protein>
<dbReference type="EMBL" id="SRLO01000557">
    <property type="protein sequence ID" value="TNN52153.1"/>
    <property type="molecule type" value="Genomic_DNA"/>
</dbReference>
<comment type="caution">
    <text evidence="1">The sequence shown here is derived from an EMBL/GenBank/DDBJ whole genome shotgun (WGS) entry which is preliminary data.</text>
</comment>
<evidence type="ECO:0000313" key="1">
    <source>
        <dbReference type="EMBL" id="TNN52153.1"/>
    </source>
</evidence>
<gene>
    <name evidence="1" type="ORF">EYF80_037635</name>
</gene>
<keyword evidence="2" id="KW-1185">Reference proteome</keyword>
<name>A0A4Z2GGZ8_9TELE</name>
<organism evidence="1 2">
    <name type="scientific">Liparis tanakae</name>
    <name type="common">Tanaka's snailfish</name>
    <dbReference type="NCBI Taxonomy" id="230148"/>
    <lineage>
        <taxon>Eukaryota</taxon>
        <taxon>Metazoa</taxon>
        <taxon>Chordata</taxon>
        <taxon>Craniata</taxon>
        <taxon>Vertebrata</taxon>
        <taxon>Euteleostomi</taxon>
        <taxon>Actinopterygii</taxon>
        <taxon>Neopterygii</taxon>
        <taxon>Teleostei</taxon>
        <taxon>Neoteleostei</taxon>
        <taxon>Acanthomorphata</taxon>
        <taxon>Eupercaria</taxon>
        <taxon>Perciformes</taxon>
        <taxon>Cottioidei</taxon>
        <taxon>Cottales</taxon>
        <taxon>Liparidae</taxon>
        <taxon>Liparis</taxon>
    </lineage>
</organism>
<evidence type="ECO:0000313" key="2">
    <source>
        <dbReference type="Proteomes" id="UP000314294"/>
    </source>
</evidence>
<dbReference type="AlphaFoldDB" id="A0A4Z2GGZ8"/>
<accession>A0A4Z2GGZ8</accession>